<organism evidence="3 4">
    <name type="scientific">Hondaea fermentalgiana</name>
    <dbReference type="NCBI Taxonomy" id="2315210"/>
    <lineage>
        <taxon>Eukaryota</taxon>
        <taxon>Sar</taxon>
        <taxon>Stramenopiles</taxon>
        <taxon>Bigyra</taxon>
        <taxon>Labyrinthulomycetes</taxon>
        <taxon>Thraustochytrida</taxon>
        <taxon>Thraustochytriidae</taxon>
        <taxon>Hondaea</taxon>
    </lineage>
</organism>
<accession>A0A2R5GIW2</accession>
<dbReference type="AlphaFoldDB" id="A0A2R5GIW2"/>
<feature type="region of interest" description="Disordered" evidence="2">
    <location>
        <begin position="151"/>
        <end position="214"/>
    </location>
</feature>
<gene>
    <name evidence="3" type="ORF">FCC1311_070522</name>
</gene>
<feature type="coiled-coil region" evidence="1">
    <location>
        <begin position="248"/>
        <end position="289"/>
    </location>
</feature>
<feature type="compositionally biased region" description="Acidic residues" evidence="2">
    <location>
        <begin position="196"/>
        <end position="214"/>
    </location>
</feature>
<evidence type="ECO:0000256" key="2">
    <source>
        <dbReference type="SAM" id="MobiDB-lite"/>
    </source>
</evidence>
<keyword evidence="4" id="KW-1185">Reference proteome</keyword>
<dbReference type="InParanoid" id="A0A2R5GIW2"/>
<proteinExistence type="predicted"/>
<comment type="caution">
    <text evidence="3">The sequence shown here is derived from an EMBL/GenBank/DDBJ whole genome shotgun (WGS) entry which is preliminary data.</text>
</comment>
<evidence type="ECO:0000313" key="4">
    <source>
        <dbReference type="Proteomes" id="UP000241890"/>
    </source>
</evidence>
<feature type="region of interest" description="Disordered" evidence="2">
    <location>
        <begin position="79"/>
        <end position="129"/>
    </location>
</feature>
<protein>
    <submittedName>
        <fullName evidence="3">Uncharacterized protein</fullName>
    </submittedName>
</protein>
<dbReference type="Proteomes" id="UP000241890">
    <property type="component" value="Unassembled WGS sequence"/>
</dbReference>
<feature type="compositionally biased region" description="Basic residues" evidence="2">
    <location>
        <begin position="30"/>
        <end position="40"/>
    </location>
</feature>
<feature type="region of interest" description="Disordered" evidence="2">
    <location>
        <begin position="319"/>
        <end position="351"/>
    </location>
</feature>
<keyword evidence="1" id="KW-0175">Coiled coil</keyword>
<evidence type="ECO:0000313" key="3">
    <source>
        <dbReference type="EMBL" id="GBG30832.1"/>
    </source>
</evidence>
<name>A0A2R5GIW2_9STRA</name>
<evidence type="ECO:0000256" key="1">
    <source>
        <dbReference type="SAM" id="Coils"/>
    </source>
</evidence>
<feature type="compositionally biased region" description="Basic residues" evidence="2">
    <location>
        <begin position="151"/>
        <end position="161"/>
    </location>
</feature>
<dbReference type="EMBL" id="BEYU01000084">
    <property type="protein sequence ID" value="GBG30832.1"/>
    <property type="molecule type" value="Genomic_DNA"/>
</dbReference>
<reference evidence="3 4" key="1">
    <citation type="submission" date="2017-12" db="EMBL/GenBank/DDBJ databases">
        <title>Sequencing, de novo assembly and annotation of complete genome of a new Thraustochytrid species, strain FCC1311.</title>
        <authorList>
            <person name="Sedici K."/>
            <person name="Godart F."/>
            <person name="Aiese Cigliano R."/>
            <person name="Sanseverino W."/>
            <person name="Barakat M."/>
            <person name="Ortet P."/>
            <person name="Marechal E."/>
            <person name="Cagnac O."/>
            <person name="Amato A."/>
        </authorList>
    </citation>
    <scope>NUCLEOTIDE SEQUENCE [LARGE SCALE GENOMIC DNA]</scope>
</reference>
<sequence length="351" mass="39468">MPATSANTPRRAAKEAAILAFTNSAPPKSKSTKPRPRIGHPTRTFQSALAKDRYDLSIDMNRKSLAKARAVRAQEKAAALARTDNKGAATSQEDRARFSASSSTSSGLRKPVRKTQSKHSVPTMTEATVEDVEVMDMDMIDEDADVAKVISKKAAKQRKPAHAGDEEDKTVADVGVRGKRRNNGKDPKRRRGSEVETSDDDDDESEHEIQNEDVADADILASEELCKKKFVEFRQVIFGATRARMKTIEKEKRARKIAENKVRFLEERIAELEEKLEDSQDAIARSKDESDLWFFRFKSLKREVRTHMKDNPSCVLRIPNKRPFQDDYDSVDEDGRNGISSVTKKKRTTSS</sequence>
<feature type="compositionally biased region" description="Basic residues" evidence="2">
    <location>
        <begin position="177"/>
        <end position="191"/>
    </location>
</feature>
<feature type="region of interest" description="Disordered" evidence="2">
    <location>
        <begin position="20"/>
        <end position="42"/>
    </location>
</feature>